<organism evidence="5 6">
    <name type="scientific">Thermanaeromonas toyohensis ToBE</name>
    <dbReference type="NCBI Taxonomy" id="698762"/>
    <lineage>
        <taxon>Bacteria</taxon>
        <taxon>Bacillati</taxon>
        <taxon>Bacillota</taxon>
        <taxon>Clostridia</taxon>
        <taxon>Neomoorellales</taxon>
        <taxon>Neomoorellaceae</taxon>
        <taxon>Thermanaeromonas</taxon>
    </lineage>
</organism>
<dbReference type="PANTHER" id="PTHR42781:SF4">
    <property type="entry name" value="SPERMIDINE_PUTRESCINE IMPORT ATP-BINDING PROTEIN POTA"/>
    <property type="match status" value="1"/>
</dbReference>
<protein>
    <submittedName>
        <fullName evidence="5">Molybdate transport system ATP-binding protein</fullName>
    </submittedName>
</protein>
<sequence length="364" mass="40597">MSLTLSGLCVEVQGFRLKDISFQVEQGKCLVIVGPSGAGKTLLLDTIAGVYTPKKGTILLAGRDITRARPEERNLGYLPQNLALFPHLSVLDNILFGARARKIPLEKARARVKELAELLRIEHLLDRPSPLTLSGGEKQRVALARALLVEPSVILLDEPFSALDNFIKRELIFYLKEVFSTLKNTVIHVTHDLQEAFLLADILGVMLEGRLEQVGPREEICYRPHTLGVARLFAGSNIFHGHIVEINPGTVVVKTFRGLTLELPSKEDFRLGQRVVFGISPREIMIIRPGRPLRAKVQVNVLPAQVVSILDSYGSHLVFLQLEDSGEKAELEIPSYVFRDLSLNPGSMVEVCFKKDYLWVLPEE</sequence>
<keyword evidence="2" id="KW-0547">Nucleotide-binding</keyword>
<dbReference type="InterPro" id="IPR008995">
    <property type="entry name" value="Mo/tungstate-bd_C_term_dom"/>
</dbReference>
<evidence type="ECO:0000256" key="1">
    <source>
        <dbReference type="ARBA" id="ARBA00022448"/>
    </source>
</evidence>
<evidence type="ECO:0000259" key="4">
    <source>
        <dbReference type="PROSITE" id="PS50893"/>
    </source>
</evidence>
<dbReference type="SUPFAM" id="SSF52540">
    <property type="entry name" value="P-loop containing nucleoside triphosphate hydrolases"/>
    <property type="match status" value="1"/>
</dbReference>
<dbReference type="GO" id="GO:0005524">
    <property type="term" value="F:ATP binding"/>
    <property type="evidence" value="ECO:0007669"/>
    <property type="project" value="UniProtKB-KW"/>
</dbReference>
<dbReference type="PROSITE" id="PS00211">
    <property type="entry name" value="ABC_TRANSPORTER_1"/>
    <property type="match status" value="1"/>
</dbReference>
<dbReference type="Proteomes" id="UP000192569">
    <property type="component" value="Chromosome I"/>
</dbReference>
<evidence type="ECO:0000313" key="5">
    <source>
        <dbReference type="EMBL" id="SMB91620.1"/>
    </source>
</evidence>
<dbReference type="InterPro" id="IPR003593">
    <property type="entry name" value="AAA+_ATPase"/>
</dbReference>
<accession>A0A1W1VEJ7</accession>
<dbReference type="PANTHER" id="PTHR42781">
    <property type="entry name" value="SPERMIDINE/PUTRESCINE IMPORT ATP-BINDING PROTEIN POTA"/>
    <property type="match status" value="1"/>
</dbReference>
<dbReference type="Gene3D" id="3.40.50.300">
    <property type="entry name" value="P-loop containing nucleotide triphosphate hydrolases"/>
    <property type="match status" value="1"/>
</dbReference>
<reference evidence="5 6" key="1">
    <citation type="submission" date="2017-04" db="EMBL/GenBank/DDBJ databases">
        <authorList>
            <person name="Afonso C.L."/>
            <person name="Miller P.J."/>
            <person name="Scott M.A."/>
            <person name="Spackman E."/>
            <person name="Goraichik I."/>
            <person name="Dimitrov K.M."/>
            <person name="Suarez D.L."/>
            <person name="Swayne D.E."/>
        </authorList>
    </citation>
    <scope>NUCLEOTIDE SEQUENCE [LARGE SCALE GENOMIC DNA]</scope>
    <source>
        <strain evidence="5 6">ToBE</strain>
    </source>
</reference>
<dbReference type="EMBL" id="LT838272">
    <property type="protein sequence ID" value="SMB91620.1"/>
    <property type="molecule type" value="Genomic_DNA"/>
</dbReference>
<feature type="domain" description="ABC transporter" evidence="4">
    <location>
        <begin position="1"/>
        <end position="233"/>
    </location>
</feature>
<evidence type="ECO:0000256" key="3">
    <source>
        <dbReference type="ARBA" id="ARBA00022840"/>
    </source>
</evidence>
<keyword evidence="3 5" id="KW-0067">ATP-binding</keyword>
<dbReference type="OrthoDB" id="9802264at2"/>
<evidence type="ECO:0000313" key="6">
    <source>
        <dbReference type="Proteomes" id="UP000192569"/>
    </source>
</evidence>
<dbReference type="SMART" id="SM00382">
    <property type="entry name" value="AAA"/>
    <property type="match status" value="1"/>
</dbReference>
<dbReference type="InterPro" id="IPR017871">
    <property type="entry name" value="ABC_transporter-like_CS"/>
</dbReference>
<gene>
    <name evidence="5" type="ORF">SAMN00808754_R0016</name>
</gene>
<dbReference type="PROSITE" id="PS50893">
    <property type="entry name" value="ABC_TRANSPORTER_2"/>
    <property type="match status" value="1"/>
</dbReference>
<dbReference type="InterPro" id="IPR003439">
    <property type="entry name" value="ABC_transporter-like_ATP-bd"/>
</dbReference>
<keyword evidence="6" id="KW-1185">Reference proteome</keyword>
<dbReference type="GO" id="GO:0016887">
    <property type="term" value="F:ATP hydrolysis activity"/>
    <property type="evidence" value="ECO:0007669"/>
    <property type="project" value="InterPro"/>
</dbReference>
<name>A0A1W1VEJ7_9FIRM</name>
<proteinExistence type="predicted"/>
<evidence type="ECO:0000256" key="2">
    <source>
        <dbReference type="ARBA" id="ARBA00022741"/>
    </source>
</evidence>
<dbReference type="InterPro" id="IPR050093">
    <property type="entry name" value="ABC_SmlMolc_Importer"/>
</dbReference>
<dbReference type="Pfam" id="PF00005">
    <property type="entry name" value="ABC_tran"/>
    <property type="match status" value="1"/>
</dbReference>
<dbReference type="RefSeq" id="WP_084663698.1">
    <property type="nucleotide sequence ID" value="NZ_LT838272.1"/>
</dbReference>
<dbReference type="STRING" id="698762.SAMN00808754_R0016"/>
<dbReference type="InterPro" id="IPR027417">
    <property type="entry name" value="P-loop_NTPase"/>
</dbReference>
<dbReference type="SUPFAM" id="SSF50331">
    <property type="entry name" value="MOP-like"/>
    <property type="match status" value="1"/>
</dbReference>
<keyword evidence="1" id="KW-0813">Transport</keyword>
<dbReference type="AlphaFoldDB" id="A0A1W1VEJ7"/>